<organism evidence="4 5">
    <name type="scientific">Alkalicaulis satelles</name>
    <dbReference type="NCBI Taxonomy" id="2609175"/>
    <lineage>
        <taxon>Bacteria</taxon>
        <taxon>Pseudomonadati</taxon>
        <taxon>Pseudomonadota</taxon>
        <taxon>Alphaproteobacteria</taxon>
        <taxon>Maricaulales</taxon>
        <taxon>Maricaulaceae</taxon>
        <taxon>Alkalicaulis</taxon>
    </lineage>
</organism>
<keyword evidence="2 3" id="KW-0732">Signal</keyword>
<feature type="chain" id="PRO_5024274468" evidence="3">
    <location>
        <begin position="32"/>
        <end position="202"/>
    </location>
</feature>
<dbReference type="EMBL" id="VWOJ01000004">
    <property type="protein sequence ID" value="KAA5801590.1"/>
    <property type="molecule type" value="Genomic_DNA"/>
</dbReference>
<dbReference type="GO" id="GO:0005829">
    <property type="term" value="C:cytosol"/>
    <property type="evidence" value="ECO:0007669"/>
    <property type="project" value="TreeGrafter"/>
</dbReference>
<dbReference type="SMART" id="SM00935">
    <property type="entry name" value="OmpH"/>
    <property type="match status" value="1"/>
</dbReference>
<protein>
    <submittedName>
        <fullName evidence="4">OmpH family outer membrane protein</fullName>
    </submittedName>
</protein>
<dbReference type="AlphaFoldDB" id="A0A5M6ZBR4"/>
<dbReference type="Gene3D" id="3.30.910.20">
    <property type="entry name" value="Skp domain"/>
    <property type="match status" value="1"/>
</dbReference>
<comment type="similarity">
    <text evidence="1">Belongs to the Skp family.</text>
</comment>
<dbReference type="Pfam" id="PF03938">
    <property type="entry name" value="OmpH"/>
    <property type="match status" value="1"/>
</dbReference>
<evidence type="ECO:0000313" key="4">
    <source>
        <dbReference type="EMBL" id="KAA5801590.1"/>
    </source>
</evidence>
<dbReference type="PANTHER" id="PTHR35089">
    <property type="entry name" value="CHAPERONE PROTEIN SKP"/>
    <property type="match status" value="1"/>
</dbReference>
<dbReference type="GO" id="GO:0050821">
    <property type="term" value="P:protein stabilization"/>
    <property type="evidence" value="ECO:0007669"/>
    <property type="project" value="TreeGrafter"/>
</dbReference>
<proteinExistence type="inferred from homology"/>
<dbReference type="RefSeq" id="WP_150023778.1">
    <property type="nucleotide sequence ID" value="NZ_VWOJ01000004.1"/>
</dbReference>
<reference evidence="4 5" key="1">
    <citation type="submission" date="2019-09" db="EMBL/GenBank/DDBJ databases">
        <authorList>
            <person name="Kevbrin V."/>
            <person name="Grouzdev D.S."/>
        </authorList>
    </citation>
    <scope>NUCLEOTIDE SEQUENCE [LARGE SCALE GENOMIC DNA]</scope>
    <source>
        <strain evidence="4 5">G-192</strain>
    </source>
</reference>
<dbReference type="InterPro" id="IPR024930">
    <property type="entry name" value="Skp_dom_sf"/>
</dbReference>
<evidence type="ECO:0000313" key="5">
    <source>
        <dbReference type="Proteomes" id="UP000325122"/>
    </source>
</evidence>
<dbReference type="InterPro" id="IPR005632">
    <property type="entry name" value="Chaperone_Skp"/>
</dbReference>
<accession>A0A5M6ZBR4</accession>
<dbReference type="GO" id="GO:0051082">
    <property type="term" value="F:unfolded protein binding"/>
    <property type="evidence" value="ECO:0007669"/>
    <property type="project" value="InterPro"/>
</dbReference>
<evidence type="ECO:0000256" key="1">
    <source>
        <dbReference type="ARBA" id="ARBA00009091"/>
    </source>
</evidence>
<keyword evidence="5" id="KW-1185">Reference proteome</keyword>
<feature type="signal peptide" evidence="3">
    <location>
        <begin position="1"/>
        <end position="31"/>
    </location>
</feature>
<dbReference type="PANTHER" id="PTHR35089:SF1">
    <property type="entry name" value="CHAPERONE PROTEIN SKP"/>
    <property type="match status" value="1"/>
</dbReference>
<name>A0A5M6ZBR4_9PROT</name>
<gene>
    <name evidence="4" type="ORF">F1654_11885</name>
</gene>
<sequence>MKRIGINLSGAPLRMLTALVLAAAASAAASAQQILVVDQERALNESAVGQHIAAQLERIGTEMTSELQPIQAAVRSENEALTTETSAMTEEAIRQRPDLIERFGQLQQDMRNLEAQGRMRQQELAATEQAALQPVVPILQEIMQEVMSERSGVILLDQSVTVMTSGSVDITDVVIERLNARITTTPVNRVRAPQRNANNNNQ</sequence>
<evidence type="ECO:0000256" key="3">
    <source>
        <dbReference type="SAM" id="SignalP"/>
    </source>
</evidence>
<dbReference type="SUPFAM" id="SSF111384">
    <property type="entry name" value="OmpH-like"/>
    <property type="match status" value="1"/>
</dbReference>
<evidence type="ECO:0000256" key="2">
    <source>
        <dbReference type="ARBA" id="ARBA00022729"/>
    </source>
</evidence>
<dbReference type="Proteomes" id="UP000325122">
    <property type="component" value="Unassembled WGS sequence"/>
</dbReference>
<comment type="caution">
    <text evidence="4">The sequence shown here is derived from an EMBL/GenBank/DDBJ whole genome shotgun (WGS) entry which is preliminary data.</text>
</comment>